<dbReference type="InterPro" id="IPR006311">
    <property type="entry name" value="TAT_signal"/>
</dbReference>
<accession>A0A0P9CSI0</accession>
<dbReference type="CDD" id="cd13874">
    <property type="entry name" value="CuRO_2_CopA"/>
    <property type="match status" value="1"/>
</dbReference>
<dbReference type="Pfam" id="PF07731">
    <property type="entry name" value="Cu-oxidase_2"/>
    <property type="match status" value="1"/>
</dbReference>
<keyword evidence="2" id="KW-0560">Oxidoreductase</keyword>
<proteinExistence type="predicted"/>
<evidence type="ECO:0000256" key="2">
    <source>
        <dbReference type="ARBA" id="ARBA00023002"/>
    </source>
</evidence>
<dbReference type="InterPro" id="IPR045087">
    <property type="entry name" value="Cu-oxidase_fam"/>
</dbReference>
<feature type="domain" description="Plastocyanin-like" evidence="4">
    <location>
        <begin position="246"/>
        <end position="349"/>
    </location>
</feature>
<evidence type="ECO:0000313" key="7">
    <source>
        <dbReference type="EMBL" id="SCX95675.1"/>
    </source>
</evidence>
<dbReference type="InterPro" id="IPR006376">
    <property type="entry name" value="Cu-R_CopA"/>
</dbReference>
<sequence>MDDKRKPAPFTRRQFLRSTTAAGLLAGVQGLFPAFAWNQTGNPVAPRRREGNTDIVDITIERQRMELAGGEAHPITINGSVPGPIIRLQEGRNAVLRVHNRLDEDTSIHWHGILLPFEMDGVPGVSFPGIPPGETFEARFPVKQSGTYWYHSHSGLQEQLGQYGALVIDPAEEDSGTPDYDREYSVVLSDWTFEDPHDVFRKLTVAEGYYNYHKRTVWDLFQDVEQKGWQETWAERTAWGDMRMSSRDMLDVTGAAYTYLINGLGPEANWTGQFRPGERVRLRFINASAMTFFDIRIPGLKMTVIEADGQPVEPAAVDEFRFGVAETYDVLVEPTEDRAYTLVAEAMDRSGMGRATLAPRAGMAAEIPELRPTPGRDLEDMGMGPGMMDMGGGSGSMEGGDGGDMGHGGMGGMGASGPQDWVLNGRKVMHGPDKHGAGAAMVAMNPQYRLSDPGVGLQEVEHKVLTYEDLKARRPYPDQREPEREIELHLTGNMGRYMWSFDGDQFSDADGPIRFHHGERLRLIMVNDTMMDHPIHLHGMWMHLENRHGGLIPRKHTIVVKPGEMLSAQIHADAAGYWFFHCHLLYHLHAGMARVVHVA</sequence>
<evidence type="ECO:0000259" key="5">
    <source>
        <dbReference type="Pfam" id="PF07731"/>
    </source>
</evidence>
<dbReference type="InterPro" id="IPR001117">
    <property type="entry name" value="Cu-oxidase_2nd"/>
</dbReference>
<dbReference type="CDD" id="cd13848">
    <property type="entry name" value="CuRO_1_CopA"/>
    <property type="match status" value="1"/>
</dbReference>
<dbReference type="Gene3D" id="2.60.40.420">
    <property type="entry name" value="Cupredoxins - blue copper proteins"/>
    <property type="match status" value="3"/>
</dbReference>
<evidence type="ECO:0000259" key="6">
    <source>
        <dbReference type="Pfam" id="PF07732"/>
    </source>
</evidence>
<dbReference type="PROSITE" id="PS00080">
    <property type="entry name" value="MULTICOPPER_OXIDASE2"/>
    <property type="match status" value="1"/>
</dbReference>
<keyword evidence="3" id="KW-0186">Copper</keyword>
<dbReference type="CDD" id="cd13896">
    <property type="entry name" value="CuRO_3_CopA"/>
    <property type="match status" value="1"/>
</dbReference>
<dbReference type="PANTHER" id="PTHR11709">
    <property type="entry name" value="MULTI-COPPER OXIDASE"/>
    <property type="match status" value="1"/>
</dbReference>
<dbReference type="STRING" id="381306.AN478_11005"/>
<dbReference type="PROSITE" id="PS00079">
    <property type="entry name" value="MULTICOPPER_OXIDASE1"/>
    <property type="match status" value="1"/>
</dbReference>
<dbReference type="InterPro" id="IPR008972">
    <property type="entry name" value="Cupredoxin"/>
</dbReference>
<evidence type="ECO:0000256" key="3">
    <source>
        <dbReference type="ARBA" id="ARBA00023008"/>
    </source>
</evidence>
<dbReference type="Pfam" id="PF00394">
    <property type="entry name" value="Cu-oxidase"/>
    <property type="match status" value="1"/>
</dbReference>
<keyword evidence="1" id="KW-0479">Metal-binding</keyword>
<keyword evidence="8" id="KW-1185">Reference proteome</keyword>
<dbReference type="SUPFAM" id="SSF49503">
    <property type="entry name" value="Cupredoxins"/>
    <property type="match status" value="3"/>
</dbReference>
<evidence type="ECO:0000256" key="1">
    <source>
        <dbReference type="ARBA" id="ARBA00022723"/>
    </source>
</evidence>
<gene>
    <name evidence="7" type="ORF">SAMN05661077_0832</name>
</gene>
<feature type="domain" description="Plastocyanin-like" evidence="6">
    <location>
        <begin position="60"/>
        <end position="172"/>
    </location>
</feature>
<feature type="domain" description="Plastocyanin-like" evidence="5">
    <location>
        <begin position="480"/>
        <end position="598"/>
    </location>
</feature>
<dbReference type="InterPro" id="IPR002355">
    <property type="entry name" value="Cu_oxidase_Cu_BS"/>
</dbReference>
<dbReference type="NCBIfam" id="TIGR01480">
    <property type="entry name" value="copper_res_A"/>
    <property type="match status" value="1"/>
</dbReference>
<dbReference type="AlphaFoldDB" id="A0A0P9CSI0"/>
<name>A0A0P9CSI0_9GAMM</name>
<dbReference type="PROSITE" id="PS51318">
    <property type="entry name" value="TAT"/>
    <property type="match status" value="1"/>
</dbReference>
<dbReference type="GO" id="GO:0005507">
    <property type="term" value="F:copper ion binding"/>
    <property type="evidence" value="ECO:0007669"/>
    <property type="project" value="InterPro"/>
</dbReference>
<dbReference type="InterPro" id="IPR034284">
    <property type="entry name" value="CuRO_1_CopA"/>
</dbReference>
<dbReference type="InterPro" id="IPR034279">
    <property type="entry name" value="CuRO_3_CopA"/>
</dbReference>
<dbReference type="Proteomes" id="UP000183104">
    <property type="component" value="Unassembled WGS sequence"/>
</dbReference>
<evidence type="ECO:0000259" key="4">
    <source>
        <dbReference type="Pfam" id="PF00394"/>
    </source>
</evidence>
<dbReference type="PATRIC" id="fig|381306.5.peg.962"/>
<dbReference type="InterPro" id="IPR011706">
    <property type="entry name" value="Cu-oxidase_C"/>
</dbReference>
<evidence type="ECO:0000313" key="8">
    <source>
        <dbReference type="Proteomes" id="UP000183104"/>
    </source>
</evidence>
<dbReference type="InterPro" id="IPR011707">
    <property type="entry name" value="Cu-oxidase-like_N"/>
</dbReference>
<protein>
    <submittedName>
        <fullName evidence="7">Copper-resistance protein, CopA family</fullName>
    </submittedName>
</protein>
<dbReference type="OrthoDB" id="9757546at2"/>
<reference evidence="8" key="1">
    <citation type="submission" date="2016-10" db="EMBL/GenBank/DDBJ databases">
        <authorList>
            <person name="Varghese N."/>
        </authorList>
    </citation>
    <scope>NUCLEOTIDE SEQUENCE [LARGE SCALE GENOMIC DNA]</scope>
    <source>
        <strain evidence="8">HL 19</strain>
    </source>
</reference>
<dbReference type="InterPro" id="IPR034282">
    <property type="entry name" value="CuRO_2_CopA"/>
</dbReference>
<dbReference type="Pfam" id="PF07732">
    <property type="entry name" value="Cu-oxidase_3"/>
    <property type="match status" value="1"/>
</dbReference>
<dbReference type="GO" id="GO:0042597">
    <property type="term" value="C:periplasmic space"/>
    <property type="evidence" value="ECO:0007669"/>
    <property type="project" value="InterPro"/>
</dbReference>
<dbReference type="EMBL" id="FMUN01000002">
    <property type="protein sequence ID" value="SCX95675.1"/>
    <property type="molecule type" value="Genomic_DNA"/>
</dbReference>
<dbReference type="InterPro" id="IPR033138">
    <property type="entry name" value="Cu_oxidase_CS"/>
</dbReference>
<dbReference type="GO" id="GO:0016491">
    <property type="term" value="F:oxidoreductase activity"/>
    <property type="evidence" value="ECO:0007669"/>
    <property type="project" value="UniProtKB-KW"/>
</dbReference>
<dbReference type="RefSeq" id="WP_054966648.1">
    <property type="nucleotide sequence ID" value="NZ_FMUN01000002.1"/>
</dbReference>
<dbReference type="PANTHER" id="PTHR11709:SF394">
    <property type="entry name" value="FI03373P-RELATED"/>
    <property type="match status" value="1"/>
</dbReference>
<organism evidence="7 8">
    <name type="scientific">Thiohalorhabdus denitrificans</name>
    <dbReference type="NCBI Taxonomy" id="381306"/>
    <lineage>
        <taxon>Bacteria</taxon>
        <taxon>Pseudomonadati</taxon>
        <taxon>Pseudomonadota</taxon>
        <taxon>Gammaproteobacteria</taxon>
        <taxon>Thiohalorhabdales</taxon>
        <taxon>Thiohalorhabdaceae</taxon>
        <taxon>Thiohalorhabdus</taxon>
    </lineage>
</organism>